<keyword evidence="1" id="KW-0805">Transcription regulation</keyword>
<dbReference type="Gene3D" id="1.10.357.10">
    <property type="entry name" value="Tetracycline Repressor, domain 2"/>
    <property type="match status" value="1"/>
</dbReference>
<dbReference type="InterPro" id="IPR036271">
    <property type="entry name" value="Tet_transcr_reg_TetR-rel_C_sf"/>
</dbReference>
<dbReference type="GO" id="GO:0000976">
    <property type="term" value="F:transcription cis-regulatory region binding"/>
    <property type="evidence" value="ECO:0007669"/>
    <property type="project" value="TreeGrafter"/>
</dbReference>
<evidence type="ECO:0000313" key="6">
    <source>
        <dbReference type="EMBL" id="RLV59390.1"/>
    </source>
</evidence>
<dbReference type="RefSeq" id="WP_121839341.1">
    <property type="nucleotide sequence ID" value="NZ_ML014785.1"/>
</dbReference>
<dbReference type="PRINTS" id="PR00455">
    <property type="entry name" value="HTHTETR"/>
</dbReference>
<dbReference type="GO" id="GO:0003700">
    <property type="term" value="F:DNA-binding transcription factor activity"/>
    <property type="evidence" value="ECO:0007669"/>
    <property type="project" value="TreeGrafter"/>
</dbReference>
<feature type="DNA-binding region" description="H-T-H motif" evidence="4">
    <location>
        <begin position="35"/>
        <end position="54"/>
    </location>
</feature>
<dbReference type="PANTHER" id="PTHR30055:SF240">
    <property type="entry name" value="HTH-TYPE TRANSCRIPTIONAL REGULATOR ACRR"/>
    <property type="match status" value="1"/>
</dbReference>
<dbReference type="Pfam" id="PF00440">
    <property type="entry name" value="TetR_N"/>
    <property type="match status" value="1"/>
</dbReference>
<dbReference type="PANTHER" id="PTHR30055">
    <property type="entry name" value="HTH-TYPE TRANSCRIPTIONAL REGULATOR RUTR"/>
    <property type="match status" value="1"/>
</dbReference>
<proteinExistence type="predicted"/>
<comment type="caution">
    <text evidence="6">The sequence shown here is derived from an EMBL/GenBank/DDBJ whole genome shotgun (WGS) entry which is preliminary data.</text>
</comment>
<dbReference type="InterPro" id="IPR001647">
    <property type="entry name" value="HTH_TetR"/>
</dbReference>
<dbReference type="EMBL" id="QZEI01000036">
    <property type="protein sequence ID" value="RLV59390.1"/>
    <property type="molecule type" value="Genomic_DNA"/>
</dbReference>
<organism evidence="6 7">
    <name type="scientific">Parashewanella curva</name>
    <dbReference type="NCBI Taxonomy" id="2338552"/>
    <lineage>
        <taxon>Bacteria</taxon>
        <taxon>Pseudomonadati</taxon>
        <taxon>Pseudomonadota</taxon>
        <taxon>Gammaproteobacteria</taxon>
        <taxon>Alteromonadales</taxon>
        <taxon>Shewanellaceae</taxon>
        <taxon>Parashewanella</taxon>
    </lineage>
</organism>
<dbReference type="Proteomes" id="UP000281474">
    <property type="component" value="Unassembled WGS sequence"/>
</dbReference>
<dbReference type="PROSITE" id="PS50977">
    <property type="entry name" value="HTH_TETR_2"/>
    <property type="match status" value="1"/>
</dbReference>
<evidence type="ECO:0000256" key="3">
    <source>
        <dbReference type="ARBA" id="ARBA00023163"/>
    </source>
</evidence>
<dbReference type="InterPro" id="IPR050109">
    <property type="entry name" value="HTH-type_TetR-like_transc_reg"/>
</dbReference>
<keyword evidence="2 4" id="KW-0238">DNA-binding</keyword>
<keyword evidence="7" id="KW-1185">Reference proteome</keyword>
<dbReference type="Gene3D" id="1.10.10.60">
    <property type="entry name" value="Homeodomain-like"/>
    <property type="match status" value="1"/>
</dbReference>
<sequence length="211" mass="24090">MVELTRKQREFARREEDILSAALSLFDGNDWQSVTVAQIANKAEIGKGTVYKHFSCKEEIYARIALSHFEKFREQWPTKIPEDNRLAAVEQILRLAFQVSLDDPVGAKVAHFCHRAEVRKRLPEAVAKAFEELEKQDQCFFEELLEAGMSCGEIPRQSVEELVIALHASFHGTLRMIWDGDIAAFKGLTPERFIEINSRFMVAGILGKRSH</sequence>
<evidence type="ECO:0000256" key="1">
    <source>
        <dbReference type="ARBA" id="ARBA00023015"/>
    </source>
</evidence>
<dbReference type="AlphaFoldDB" id="A0A3L8PVK0"/>
<keyword evidence="3" id="KW-0804">Transcription</keyword>
<dbReference type="InterPro" id="IPR009057">
    <property type="entry name" value="Homeodomain-like_sf"/>
</dbReference>
<feature type="domain" description="HTH tetR-type" evidence="5">
    <location>
        <begin position="12"/>
        <end position="72"/>
    </location>
</feature>
<dbReference type="SUPFAM" id="SSF48498">
    <property type="entry name" value="Tetracyclin repressor-like, C-terminal domain"/>
    <property type="match status" value="1"/>
</dbReference>
<reference evidence="6 7" key="1">
    <citation type="submission" date="2018-09" db="EMBL/GenBank/DDBJ databases">
        <title>Phylogeny of the Shewanellaceae, and recommendation for two new genera, Pseudoshewanella and Parashewanella.</title>
        <authorList>
            <person name="Wang G."/>
        </authorList>
    </citation>
    <scope>NUCLEOTIDE SEQUENCE [LARGE SCALE GENOMIC DNA]</scope>
    <source>
        <strain evidence="6 7">C51</strain>
    </source>
</reference>
<gene>
    <name evidence="6" type="ORF">D5018_12520</name>
</gene>
<name>A0A3L8PVK0_9GAMM</name>
<protein>
    <submittedName>
        <fullName evidence="6">TetR/AcrR family transcriptional regulator</fullName>
    </submittedName>
</protein>
<evidence type="ECO:0000256" key="4">
    <source>
        <dbReference type="PROSITE-ProRule" id="PRU00335"/>
    </source>
</evidence>
<evidence type="ECO:0000256" key="2">
    <source>
        <dbReference type="ARBA" id="ARBA00023125"/>
    </source>
</evidence>
<dbReference type="OrthoDB" id="63332at2"/>
<accession>A0A3L8PVK0</accession>
<dbReference type="SUPFAM" id="SSF46689">
    <property type="entry name" value="Homeodomain-like"/>
    <property type="match status" value="1"/>
</dbReference>
<evidence type="ECO:0000313" key="7">
    <source>
        <dbReference type="Proteomes" id="UP000281474"/>
    </source>
</evidence>
<evidence type="ECO:0000259" key="5">
    <source>
        <dbReference type="PROSITE" id="PS50977"/>
    </source>
</evidence>